<dbReference type="Gene3D" id="3.30.70.2650">
    <property type="match status" value="1"/>
</dbReference>
<dbReference type="InterPro" id="IPR048846">
    <property type="entry name" value="PaaX-like_central"/>
</dbReference>
<dbReference type="EMBL" id="JACXZA010000001">
    <property type="protein sequence ID" value="MBD3918059.1"/>
    <property type="molecule type" value="Genomic_DNA"/>
</dbReference>
<dbReference type="RefSeq" id="WP_191202810.1">
    <property type="nucleotide sequence ID" value="NZ_JACXZA010000001.1"/>
</dbReference>
<comment type="caution">
    <text evidence="3">The sequence shown here is derived from an EMBL/GenBank/DDBJ whole genome shotgun (WGS) entry which is preliminary data.</text>
</comment>
<keyword evidence="4" id="KW-1185">Reference proteome</keyword>
<evidence type="ECO:0000313" key="3">
    <source>
        <dbReference type="EMBL" id="MBD3918059.1"/>
    </source>
</evidence>
<dbReference type="PANTHER" id="PTHR30319">
    <property type="entry name" value="PHENYLACETIC ACID REGULATOR-RELATED TRANSCRIPTIONAL REPRESSOR"/>
    <property type="match status" value="1"/>
</dbReference>
<organism evidence="3 4">
    <name type="scientific">Paenibacillus terricola</name>
    <dbReference type="NCBI Taxonomy" id="2763503"/>
    <lineage>
        <taxon>Bacteria</taxon>
        <taxon>Bacillati</taxon>
        <taxon>Bacillota</taxon>
        <taxon>Bacilli</taxon>
        <taxon>Bacillales</taxon>
        <taxon>Paenibacillaceae</taxon>
        <taxon>Paenibacillus</taxon>
    </lineage>
</organism>
<dbReference type="InterPro" id="IPR036390">
    <property type="entry name" value="WH_DNA-bd_sf"/>
</dbReference>
<dbReference type="Proteomes" id="UP000609346">
    <property type="component" value="Unassembled WGS sequence"/>
</dbReference>
<dbReference type="InterPro" id="IPR013225">
    <property type="entry name" value="PaaX_C"/>
</dbReference>
<dbReference type="InterPro" id="IPR011965">
    <property type="entry name" value="PaaX_trns_reg"/>
</dbReference>
<dbReference type="Pfam" id="PF08223">
    <property type="entry name" value="PaaX_C"/>
    <property type="match status" value="1"/>
</dbReference>
<dbReference type="InterPro" id="IPR036388">
    <property type="entry name" value="WH-like_DNA-bd_sf"/>
</dbReference>
<name>A0ABR8MU59_9BACL</name>
<dbReference type="Pfam" id="PF20803">
    <property type="entry name" value="PaaX_M"/>
    <property type="match status" value="1"/>
</dbReference>
<reference evidence="3 4" key="1">
    <citation type="submission" date="2020-09" db="EMBL/GenBank/DDBJ databases">
        <title>Paenibacillus sp. strain PR3 16S rRNA gene Genome sequencing and assembly.</title>
        <authorList>
            <person name="Kim J."/>
        </authorList>
    </citation>
    <scope>NUCLEOTIDE SEQUENCE [LARGE SCALE GENOMIC DNA]</scope>
    <source>
        <strain evidence="3 4">PR3</strain>
    </source>
</reference>
<dbReference type="PANTHER" id="PTHR30319:SF1">
    <property type="entry name" value="TRANSCRIPTIONAL REPRESSOR PAAX"/>
    <property type="match status" value="1"/>
</dbReference>
<evidence type="ECO:0000259" key="2">
    <source>
        <dbReference type="Pfam" id="PF20803"/>
    </source>
</evidence>
<evidence type="ECO:0000313" key="4">
    <source>
        <dbReference type="Proteomes" id="UP000609346"/>
    </source>
</evidence>
<proteinExistence type="predicted"/>
<dbReference type="SUPFAM" id="SSF46785">
    <property type="entry name" value="Winged helix' DNA-binding domain"/>
    <property type="match status" value="1"/>
</dbReference>
<feature type="domain" description="Transcriptional repressor PaaX-like central Cas2-like" evidence="2">
    <location>
        <begin position="81"/>
        <end position="156"/>
    </location>
</feature>
<protein>
    <submittedName>
        <fullName evidence="3">PaaX family transcriptional regulator</fullName>
    </submittedName>
</protein>
<gene>
    <name evidence="3" type="ORF">H8B09_04785</name>
</gene>
<evidence type="ECO:0000259" key="1">
    <source>
        <dbReference type="Pfam" id="PF08223"/>
    </source>
</evidence>
<accession>A0ABR8MU59</accession>
<dbReference type="Gene3D" id="1.10.10.10">
    <property type="entry name" value="Winged helix-like DNA-binding domain superfamily/Winged helix DNA-binding domain"/>
    <property type="match status" value="1"/>
</dbReference>
<feature type="domain" description="Transcriptional repressor PaaX-like C-terminal" evidence="1">
    <location>
        <begin position="165"/>
        <end position="239"/>
    </location>
</feature>
<dbReference type="PIRSF" id="PIRSF020623">
    <property type="entry name" value="PaaX"/>
    <property type="match status" value="1"/>
</dbReference>
<sequence>MLSVEKQMLFLLSKTDQLQSQDLIRIYEKRGYSAPYIRNGLSKLKKEQYVDSPTRSTYSITESGRTYIRSINRKPTLYSTYWEGTWHLVLISFPESERKRRDQLRADLLQTGLGLLYSGVYVSPWPYEEELSELFHKHNAGQNVTVFTGKLDHGEITSQEAEEIWSLKEVTRVYEQKLHWYEEHFEPLLQDTLDNRSSVSLEVYALEMFVLFLTLGEAINELYLIDPMLPPQLLPDNWRCRDILQQLSVVLTTIIDAIPSESDYARFVK</sequence>